<evidence type="ECO:0000259" key="7">
    <source>
        <dbReference type="Pfam" id="PF22725"/>
    </source>
</evidence>
<accession>A0A9P6GSR9</accession>
<dbReference type="InterPro" id="IPR036291">
    <property type="entry name" value="NAD(P)-bd_dom_sf"/>
</dbReference>
<dbReference type="GO" id="GO:0000166">
    <property type="term" value="F:nucleotide binding"/>
    <property type="evidence" value="ECO:0007669"/>
    <property type="project" value="InterPro"/>
</dbReference>
<dbReference type="InterPro" id="IPR050984">
    <property type="entry name" value="Gfo/Idh/MocA_domain"/>
</dbReference>
<name>A0A9P6GSR9_9PLEO</name>
<dbReference type="Pfam" id="PF01408">
    <property type="entry name" value="GFO_IDH_MocA"/>
    <property type="match status" value="1"/>
</dbReference>
<evidence type="ECO:0000313" key="9">
    <source>
        <dbReference type="Proteomes" id="UP000756921"/>
    </source>
</evidence>
<evidence type="ECO:0000313" key="8">
    <source>
        <dbReference type="EMBL" id="KAF9740445.1"/>
    </source>
</evidence>
<evidence type="ECO:0000256" key="1">
    <source>
        <dbReference type="ARBA" id="ARBA00010928"/>
    </source>
</evidence>
<dbReference type="PANTHER" id="PTHR22604:SF105">
    <property type="entry name" value="TRANS-1,2-DIHYDROBENZENE-1,2-DIOL DEHYDROGENASE"/>
    <property type="match status" value="1"/>
</dbReference>
<sequence length="411" mass="47046">MSFAQLKRIYTAFNPPTVEKRSDALKFGIIGAANSAAWALLIPAKMHPEVVVHAVAARDRKRAEEFAKKNGVPVVYDSYQELLDDPEIDCILVPLPNSLHFEWAVKSIRAGKHVLLEKPSVSNGHEAEILFNLPELNQPKAPVILEAFHYRFHPIWSAFMSNVSSADVVHVETYSMIPWWFVNKDHIHFNYNLAGGTMMGMGTYNFAALRLIFGAEPEECISVDVKALTEGVHHDCDTEFKAKFRFPNGCIGEAFSTLQGPTIWHPSYAKVTHRQVEVEDKTLPLSQKKFVTREVTLHGFIHAIFWHRLDIKESYEIRDKDTGRVVKKWTESRWQKAHTAKEAGVDLGKTESETYWMSFRYQLEAFVNRVKGRETAYWVEREDSVRQMKMVDMAYQKSGLGVRPTSQFQVD</sequence>
<keyword evidence="9" id="KW-1185">Reference proteome</keyword>
<dbReference type="InterPro" id="IPR055170">
    <property type="entry name" value="GFO_IDH_MocA-like_dom"/>
</dbReference>
<dbReference type="PANTHER" id="PTHR22604">
    <property type="entry name" value="OXIDOREDUCTASES"/>
    <property type="match status" value="1"/>
</dbReference>
<dbReference type="SUPFAM" id="SSF51735">
    <property type="entry name" value="NAD(P)-binding Rossmann-fold domains"/>
    <property type="match status" value="1"/>
</dbReference>
<dbReference type="Gene3D" id="3.30.360.10">
    <property type="entry name" value="Dihydrodipicolinate Reductase, domain 2"/>
    <property type="match status" value="1"/>
</dbReference>
<evidence type="ECO:0000256" key="5">
    <source>
        <dbReference type="ARBA" id="ARBA00049233"/>
    </source>
</evidence>
<dbReference type="Pfam" id="PF22725">
    <property type="entry name" value="GFO_IDH_MocA_C3"/>
    <property type="match status" value="1"/>
</dbReference>
<evidence type="ECO:0000259" key="6">
    <source>
        <dbReference type="Pfam" id="PF01408"/>
    </source>
</evidence>
<dbReference type="EC" id="1.1.1.179" evidence="3"/>
<evidence type="ECO:0000256" key="3">
    <source>
        <dbReference type="ARBA" id="ARBA00038984"/>
    </source>
</evidence>
<keyword evidence="2" id="KW-0560">Oxidoreductase</keyword>
<feature type="domain" description="GFO/IDH/MocA-like oxidoreductase" evidence="7">
    <location>
        <begin position="168"/>
        <end position="257"/>
    </location>
</feature>
<comment type="catalytic activity">
    <reaction evidence="5">
        <text>D-xylose + NADP(+) = D-xylono-1,5-lactone + NADPH + H(+)</text>
        <dbReference type="Rhea" id="RHEA:22000"/>
        <dbReference type="ChEBI" id="CHEBI:15378"/>
        <dbReference type="ChEBI" id="CHEBI:15867"/>
        <dbReference type="ChEBI" id="CHEBI:53455"/>
        <dbReference type="ChEBI" id="CHEBI:57783"/>
        <dbReference type="ChEBI" id="CHEBI:58349"/>
        <dbReference type="EC" id="1.1.1.179"/>
    </reaction>
</comment>
<dbReference type="EMBL" id="WJXW01000002">
    <property type="protein sequence ID" value="KAF9740445.1"/>
    <property type="molecule type" value="Genomic_DNA"/>
</dbReference>
<dbReference type="GO" id="GO:0047837">
    <property type="term" value="F:D-xylose 1-dehydrogenase (NADP+) activity"/>
    <property type="evidence" value="ECO:0007669"/>
    <property type="project" value="UniProtKB-EC"/>
</dbReference>
<comment type="caution">
    <text evidence="8">The sequence shown here is derived from an EMBL/GenBank/DDBJ whole genome shotgun (WGS) entry which is preliminary data.</text>
</comment>
<evidence type="ECO:0000256" key="4">
    <source>
        <dbReference type="ARBA" id="ARBA00042988"/>
    </source>
</evidence>
<comment type="similarity">
    <text evidence="1">Belongs to the Gfo/Idh/MocA family.</text>
</comment>
<protein>
    <recommendedName>
        <fullName evidence="3">D-xylose 1-dehydrogenase (NADP(+), D-xylono-1,5-lactone-forming)</fullName>
        <ecNumber evidence="3">1.1.1.179</ecNumber>
    </recommendedName>
    <alternativeName>
        <fullName evidence="4">D-xylose-NADP dehydrogenase</fullName>
    </alternativeName>
</protein>
<dbReference type="AlphaFoldDB" id="A0A9P6GSR9"/>
<dbReference type="SUPFAM" id="SSF55347">
    <property type="entry name" value="Glyceraldehyde-3-phosphate dehydrogenase-like, C-terminal domain"/>
    <property type="match status" value="1"/>
</dbReference>
<feature type="domain" description="Gfo/Idh/MocA-like oxidoreductase N-terminal" evidence="6">
    <location>
        <begin position="25"/>
        <end position="133"/>
    </location>
</feature>
<evidence type="ECO:0000256" key="2">
    <source>
        <dbReference type="ARBA" id="ARBA00023002"/>
    </source>
</evidence>
<dbReference type="OrthoDB" id="6417021at2759"/>
<proteinExistence type="inferred from homology"/>
<organism evidence="8 9">
    <name type="scientific">Paraphaeosphaeria minitans</name>
    <dbReference type="NCBI Taxonomy" id="565426"/>
    <lineage>
        <taxon>Eukaryota</taxon>
        <taxon>Fungi</taxon>
        <taxon>Dikarya</taxon>
        <taxon>Ascomycota</taxon>
        <taxon>Pezizomycotina</taxon>
        <taxon>Dothideomycetes</taxon>
        <taxon>Pleosporomycetidae</taxon>
        <taxon>Pleosporales</taxon>
        <taxon>Massarineae</taxon>
        <taxon>Didymosphaeriaceae</taxon>
        <taxon>Paraphaeosphaeria</taxon>
    </lineage>
</organism>
<gene>
    <name evidence="8" type="ORF">PMIN01_03080</name>
</gene>
<reference evidence="8" key="1">
    <citation type="journal article" date="2020" name="Mol. Plant Microbe Interact.">
        <title>Genome Sequence of the Biocontrol Agent Coniothyrium minitans strain Conio (IMI 134523).</title>
        <authorList>
            <person name="Patel D."/>
            <person name="Shittu T.A."/>
            <person name="Baroncelli R."/>
            <person name="Muthumeenakshi S."/>
            <person name="Osborne T.H."/>
            <person name="Janganan T.K."/>
            <person name="Sreenivasaprasad S."/>
        </authorList>
    </citation>
    <scope>NUCLEOTIDE SEQUENCE</scope>
    <source>
        <strain evidence="8">Conio</strain>
    </source>
</reference>
<dbReference type="Gene3D" id="3.40.50.720">
    <property type="entry name" value="NAD(P)-binding Rossmann-like Domain"/>
    <property type="match status" value="1"/>
</dbReference>
<dbReference type="InterPro" id="IPR000683">
    <property type="entry name" value="Gfo/Idh/MocA-like_OxRdtase_N"/>
</dbReference>
<dbReference type="Proteomes" id="UP000756921">
    <property type="component" value="Unassembled WGS sequence"/>
</dbReference>